<keyword evidence="1" id="KW-0472">Membrane</keyword>
<feature type="transmembrane region" description="Helical" evidence="1">
    <location>
        <begin position="73"/>
        <end position="92"/>
    </location>
</feature>
<keyword evidence="1" id="KW-0812">Transmembrane</keyword>
<keyword evidence="3" id="KW-1185">Reference proteome</keyword>
<evidence type="ECO:0000313" key="2">
    <source>
        <dbReference type="EMBL" id="KAA8567750.1"/>
    </source>
</evidence>
<sequence length="109" mass="12586">MRKLPSYGYELLVFKPCKVNSKAPFPNATNPKNSQTCSQRSFNAAIETKRHGNTFVHHVYHATPDRSYMYKSCVGFLVYGMQIYFMACFPLFDNEPLAWSRSSKRESCD</sequence>
<dbReference type="EMBL" id="VICG01000010">
    <property type="protein sequence ID" value="KAA8567750.1"/>
    <property type="molecule type" value="Genomic_DNA"/>
</dbReference>
<organism evidence="2 3">
    <name type="scientific">Monilinia fructicola</name>
    <name type="common">Brown rot fungus</name>
    <name type="synonym">Ciboria fructicola</name>
    <dbReference type="NCBI Taxonomy" id="38448"/>
    <lineage>
        <taxon>Eukaryota</taxon>
        <taxon>Fungi</taxon>
        <taxon>Dikarya</taxon>
        <taxon>Ascomycota</taxon>
        <taxon>Pezizomycotina</taxon>
        <taxon>Leotiomycetes</taxon>
        <taxon>Helotiales</taxon>
        <taxon>Sclerotiniaceae</taxon>
        <taxon>Monilinia</taxon>
    </lineage>
</organism>
<reference evidence="2 3" key="1">
    <citation type="submission" date="2019-06" db="EMBL/GenBank/DDBJ databases">
        <title>Genome Sequence of the Brown Rot Fungal Pathogen Monilinia fructicola.</title>
        <authorList>
            <person name="De Miccolis Angelini R.M."/>
            <person name="Landi L."/>
            <person name="Abate D."/>
            <person name="Pollastro S."/>
            <person name="Romanazzi G."/>
            <person name="Faretra F."/>
        </authorList>
    </citation>
    <scope>NUCLEOTIDE SEQUENCE [LARGE SCALE GENOMIC DNA]</scope>
    <source>
        <strain evidence="2 3">Mfrc123</strain>
    </source>
</reference>
<evidence type="ECO:0000256" key="1">
    <source>
        <dbReference type="SAM" id="Phobius"/>
    </source>
</evidence>
<dbReference type="AlphaFoldDB" id="A0A5M9JGG3"/>
<protein>
    <submittedName>
        <fullName evidence="2">Uncharacterized protein</fullName>
    </submittedName>
</protein>
<gene>
    <name evidence="2" type="ORF">EYC84_008218</name>
</gene>
<comment type="caution">
    <text evidence="2">The sequence shown here is derived from an EMBL/GenBank/DDBJ whole genome shotgun (WGS) entry which is preliminary data.</text>
</comment>
<evidence type="ECO:0000313" key="3">
    <source>
        <dbReference type="Proteomes" id="UP000322873"/>
    </source>
</evidence>
<accession>A0A5M9JGG3</accession>
<keyword evidence="1" id="KW-1133">Transmembrane helix</keyword>
<name>A0A5M9JGG3_MONFR</name>
<dbReference type="Proteomes" id="UP000322873">
    <property type="component" value="Unassembled WGS sequence"/>
</dbReference>
<proteinExistence type="predicted"/>